<dbReference type="GO" id="GO:0000781">
    <property type="term" value="C:chromosome, telomeric region"/>
    <property type="evidence" value="ECO:0007669"/>
    <property type="project" value="UniProtKB-SubCell"/>
</dbReference>
<keyword evidence="5 13" id="KW-0808">Transferase</keyword>
<dbReference type="Pfam" id="PF12009">
    <property type="entry name" value="Telomerase_RBD"/>
    <property type="match status" value="1"/>
</dbReference>
<dbReference type="HOGENOM" id="CLU_001996_0_1_1"/>
<dbReference type="InParanoid" id="Q2HE54"/>
<evidence type="ECO:0000256" key="10">
    <source>
        <dbReference type="ARBA" id="ARBA00022918"/>
    </source>
</evidence>
<dbReference type="PANTHER" id="PTHR12066">
    <property type="entry name" value="TELOMERASE REVERSE TRANSCRIPTASE"/>
    <property type="match status" value="1"/>
</dbReference>
<comment type="catalytic activity">
    <reaction evidence="12 13">
        <text>DNA(n) + a 2'-deoxyribonucleoside 5'-triphosphate = DNA(n+1) + diphosphate</text>
        <dbReference type="Rhea" id="RHEA:22508"/>
        <dbReference type="Rhea" id="RHEA-COMP:17339"/>
        <dbReference type="Rhea" id="RHEA-COMP:17340"/>
        <dbReference type="ChEBI" id="CHEBI:33019"/>
        <dbReference type="ChEBI" id="CHEBI:61560"/>
        <dbReference type="ChEBI" id="CHEBI:173112"/>
        <dbReference type="EC" id="2.7.7.49"/>
    </reaction>
</comment>
<keyword evidence="11 13" id="KW-0539">Nucleus</keyword>
<comment type="similarity">
    <text evidence="1 13">Belongs to the reverse transcriptase family. Telomerase subfamily.</text>
</comment>
<keyword evidence="9 13" id="KW-0779">Telomere</keyword>
<evidence type="ECO:0000256" key="6">
    <source>
        <dbReference type="ARBA" id="ARBA00022695"/>
    </source>
</evidence>
<evidence type="ECO:0000256" key="2">
    <source>
        <dbReference type="ARBA" id="ARBA00012493"/>
    </source>
</evidence>
<feature type="region of interest" description="Disordered" evidence="14">
    <location>
        <begin position="1"/>
        <end position="32"/>
    </location>
</feature>
<keyword evidence="4 13" id="KW-0158">Chromosome</keyword>
<evidence type="ECO:0000256" key="5">
    <source>
        <dbReference type="ARBA" id="ARBA00022679"/>
    </source>
</evidence>
<keyword evidence="10 13" id="KW-0695">RNA-directed DNA polymerase</keyword>
<evidence type="ECO:0000256" key="3">
    <source>
        <dbReference type="ARBA" id="ARBA00016182"/>
    </source>
</evidence>
<evidence type="ECO:0000256" key="8">
    <source>
        <dbReference type="ARBA" id="ARBA00022842"/>
    </source>
</evidence>
<reference evidence="17" key="1">
    <citation type="journal article" date="2015" name="Genome Announc.">
        <title>Draft genome sequence of the cellulolytic fungus Chaetomium globosum.</title>
        <authorList>
            <person name="Cuomo C.A."/>
            <person name="Untereiner W.A."/>
            <person name="Ma L.-J."/>
            <person name="Grabherr M."/>
            <person name="Birren B.W."/>
        </authorList>
    </citation>
    <scope>NUCLEOTIDE SEQUENCE [LARGE SCALE GENOMIC DNA]</scope>
    <source>
        <strain evidence="17">ATCC 6205 / CBS 148.51 / DSM 1962 / NBRC 6347 / NRRL 1970</strain>
    </source>
</reference>
<dbReference type="EC" id="2.7.7.49" evidence="2 13"/>
<keyword evidence="17" id="KW-1185">Reference proteome</keyword>
<dbReference type="RefSeq" id="XP_001220721.1">
    <property type="nucleotide sequence ID" value="XM_001220720.1"/>
</dbReference>
<feature type="region of interest" description="Disordered" evidence="14">
    <location>
        <begin position="357"/>
        <end position="397"/>
    </location>
</feature>
<dbReference type="PROSITE" id="PS50878">
    <property type="entry name" value="RT_POL"/>
    <property type="match status" value="1"/>
</dbReference>
<evidence type="ECO:0000259" key="15">
    <source>
        <dbReference type="PROSITE" id="PS50878"/>
    </source>
</evidence>
<dbReference type="GO" id="GO:0003720">
    <property type="term" value="F:telomerase activity"/>
    <property type="evidence" value="ECO:0007669"/>
    <property type="project" value="InterPro"/>
</dbReference>
<evidence type="ECO:0000256" key="14">
    <source>
        <dbReference type="SAM" id="MobiDB-lite"/>
    </source>
</evidence>
<dbReference type="Proteomes" id="UP000001056">
    <property type="component" value="Unassembled WGS sequence"/>
</dbReference>
<dbReference type="GO" id="GO:0007004">
    <property type="term" value="P:telomere maintenance via telomerase"/>
    <property type="evidence" value="ECO:0007669"/>
    <property type="project" value="TreeGrafter"/>
</dbReference>
<evidence type="ECO:0000313" key="16">
    <source>
        <dbReference type="EMBL" id="EAQ93265.1"/>
    </source>
</evidence>
<feature type="region of interest" description="Disordered" evidence="14">
    <location>
        <begin position="666"/>
        <end position="715"/>
    </location>
</feature>
<evidence type="ECO:0000256" key="4">
    <source>
        <dbReference type="ARBA" id="ARBA00022454"/>
    </source>
</evidence>
<dbReference type="STRING" id="306901.Q2HE54"/>
<dbReference type="GO" id="GO:0042162">
    <property type="term" value="F:telomeric DNA binding"/>
    <property type="evidence" value="ECO:0007669"/>
    <property type="project" value="TreeGrafter"/>
</dbReference>
<evidence type="ECO:0000256" key="11">
    <source>
        <dbReference type="ARBA" id="ARBA00023242"/>
    </source>
</evidence>
<organism evidence="16 17">
    <name type="scientific">Chaetomium globosum (strain ATCC 6205 / CBS 148.51 / DSM 1962 / NBRC 6347 / NRRL 1970)</name>
    <name type="common">Soil fungus</name>
    <dbReference type="NCBI Taxonomy" id="306901"/>
    <lineage>
        <taxon>Eukaryota</taxon>
        <taxon>Fungi</taxon>
        <taxon>Dikarya</taxon>
        <taxon>Ascomycota</taxon>
        <taxon>Pezizomycotina</taxon>
        <taxon>Sordariomycetes</taxon>
        <taxon>Sordariomycetidae</taxon>
        <taxon>Sordariales</taxon>
        <taxon>Chaetomiaceae</taxon>
        <taxon>Chaetomium</taxon>
    </lineage>
</organism>
<dbReference type="EMBL" id="CH408029">
    <property type="protein sequence ID" value="EAQ93265.1"/>
    <property type="molecule type" value="Genomic_DNA"/>
</dbReference>
<keyword evidence="8 13" id="KW-0460">Magnesium</keyword>
<dbReference type="InterPro" id="IPR021891">
    <property type="entry name" value="Telomerase_RBD"/>
</dbReference>
<dbReference type="AlphaFoldDB" id="Q2HE54"/>
<feature type="compositionally biased region" description="Pro residues" evidence="14">
    <location>
        <begin position="685"/>
        <end position="694"/>
    </location>
</feature>
<dbReference type="InterPro" id="IPR000477">
    <property type="entry name" value="RT_dom"/>
</dbReference>
<sequence>MDPASGPGSRKRGRDHAGALTGPSSVEPPAKHVKCAKPPNVIIKHALLAQYYPEIQTLRQYALSELPSSSRIRRKKIGSVGLGHLSPNETPTEDELVLGELLDTTIVARRQRPEVDHGHRWLQWIGFSQKGDESYVTLSDGLKWSIYSQSEHVHALKQSPWPQLLMLLGKEGERIMIDLLVDCAIFRSVKAGKRNLYQMGGTPISELETLPQANGNAKAFPVGVGQRDVGLRPSEISFARNRMLYARAALNARGLVQFGLRHIHVLNRFPYKESAKRGQNHEDVVHIMMYLFPRQFGLHNVFTSVVNRRQTAQKVQDYALREEEIAAKCSLSDPKKKPVKHVPRRLRGKTVDLVQRLQVPGQANSQKTTQATSDPALPQSSRPPNKSKRKANGPKSLATPVVNMQYASLTELATPAASVSAFCQAVISRVIPNEFWGQESIQEHNKACFLRKIHHFVCLRRFECMYLHEVMQGMKVGAITVLALRLILTVRQINDIEWLIPPGLGNHKSSQSDTRKRTEIFYEFLYYLIDSFLIPLIRNNFYVTESNVDRYRLFFFRHDVWRYVAEPALAVLKTTMFEEVKMEDARQILQSRRLGYSHVRLLPKQTKMRPIMNLRRRPVSAVLKLEKTLNPSRLGTSLFSVGDVYQRIKAFKTELGDGQHKFYFAKSPCPSHPPAAPQTRSPPGDGTPPQPPAPTRALSPNASKKTPPFRKKKNDTVFVSSAAHTTHHARDLLALTAAHVQQNLRTRLPFLLGADAGDDDCLLMRLIDDFLLITTDRDKARKFVEVMHGGLPEYGVVVNAAKSLANFELVVGGVEVPRVGEGAGFPYCGLLIDCGTLAVAKGREGVKESGIFNSLTVEYSRRPGKNFKRKVIIKDTFKIQSHLMFFDTSHNSRRGVLANIYSAFVETATKMWAYARCLASRPSTAVLIDTIKALIDVAFVLLTSRVRRERYPGYVCSVNKQETAW</sequence>
<dbReference type="InterPro" id="IPR003545">
    <property type="entry name" value="Telomerase_RT"/>
</dbReference>
<dbReference type="OMA" id="FDTIPQE"/>
<dbReference type="OrthoDB" id="289721at2759"/>
<accession>Q2HE54</accession>
<evidence type="ECO:0000256" key="1">
    <source>
        <dbReference type="ARBA" id="ARBA00008001"/>
    </source>
</evidence>
<feature type="compositionally biased region" description="Polar residues" evidence="14">
    <location>
        <begin position="361"/>
        <end position="384"/>
    </location>
</feature>
<dbReference type="SMART" id="SM00975">
    <property type="entry name" value="Telomerase_RBD"/>
    <property type="match status" value="1"/>
</dbReference>
<dbReference type="GO" id="GO:0070034">
    <property type="term" value="F:telomerase RNA binding"/>
    <property type="evidence" value="ECO:0007669"/>
    <property type="project" value="TreeGrafter"/>
</dbReference>
<dbReference type="GO" id="GO:0046872">
    <property type="term" value="F:metal ion binding"/>
    <property type="evidence" value="ECO:0007669"/>
    <property type="project" value="UniProtKB-KW"/>
</dbReference>
<keyword evidence="7 13" id="KW-0479">Metal-binding</keyword>
<proteinExistence type="inferred from homology"/>
<dbReference type="VEuPathDB" id="FungiDB:CHGG_01500"/>
<dbReference type="Gene3D" id="3.30.70.2630">
    <property type="match status" value="1"/>
</dbReference>
<dbReference type="Gene3D" id="1.10.357.90">
    <property type="match status" value="1"/>
</dbReference>
<dbReference type="GeneID" id="4388177"/>
<comment type="function">
    <text evidence="13">Telomerase is a ribonucleoprotein enzyme essential for the replication of chromosome termini in most eukaryotes. It elongates telomeres. It is a reverse transcriptase that adds simple sequence repeats to chromosome ends by copying a template sequence within the RNA component of the enzyme.</text>
</comment>
<dbReference type="GO" id="GO:0000333">
    <property type="term" value="C:telomerase catalytic core complex"/>
    <property type="evidence" value="ECO:0007669"/>
    <property type="project" value="TreeGrafter"/>
</dbReference>
<comment type="subcellular location">
    <subcellularLocation>
        <location evidence="13">Nucleus</location>
    </subcellularLocation>
    <subcellularLocation>
        <location evidence="13">Chromosome</location>
        <location evidence="13">Telomere</location>
    </subcellularLocation>
</comment>
<dbReference type="Gene3D" id="1.10.132.70">
    <property type="match status" value="1"/>
</dbReference>
<dbReference type="PANTHER" id="PTHR12066:SF0">
    <property type="entry name" value="TELOMERASE REVERSE TRANSCRIPTASE"/>
    <property type="match status" value="1"/>
</dbReference>
<keyword evidence="6 13" id="KW-0548">Nucleotidyltransferase</keyword>
<protein>
    <recommendedName>
        <fullName evidence="3 13">Telomerase reverse transcriptase</fullName>
        <ecNumber evidence="2 13">2.7.7.49</ecNumber>
    </recommendedName>
    <alternativeName>
        <fullName evidence="13">Telomerase catalytic subunit</fullName>
    </alternativeName>
</protein>
<evidence type="ECO:0000256" key="7">
    <source>
        <dbReference type="ARBA" id="ARBA00022723"/>
    </source>
</evidence>
<dbReference type="eggNOG" id="KOG1005">
    <property type="taxonomic scope" value="Eukaryota"/>
</dbReference>
<evidence type="ECO:0000313" key="17">
    <source>
        <dbReference type="Proteomes" id="UP000001056"/>
    </source>
</evidence>
<evidence type="ECO:0000256" key="12">
    <source>
        <dbReference type="ARBA" id="ARBA00048173"/>
    </source>
</evidence>
<evidence type="ECO:0000256" key="13">
    <source>
        <dbReference type="RuleBase" id="RU365061"/>
    </source>
</evidence>
<gene>
    <name evidence="16" type="ORF">CHGG_01500</name>
</gene>
<evidence type="ECO:0000256" key="9">
    <source>
        <dbReference type="ARBA" id="ARBA00022895"/>
    </source>
</evidence>
<feature type="domain" description="Reverse transcriptase" evidence="15">
    <location>
        <begin position="583"/>
        <end position="832"/>
    </location>
</feature>
<name>Q2HE54_CHAGB</name>
<dbReference type="CDD" id="cd01648">
    <property type="entry name" value="TERT"/>
    <property type="match status" value="1"/>
</dbReference>